<keyword evidence="2 3" id="KW-0378">Hydrolase</keyword>
<gene>
    <name evidence="5" type="ORF">AOQ84DRAFT_332485</name>
</gene>
<evidence type="ECO:0000256" key="1">
    <source>
        <dbReference type="ARBA" id="ARBA00005964"/>
    </source>
</evidence>
<protein>
    <recommendedName>
        <fullName evidence="3">Carboxylic ester hydrolase</fullName>
        <ecNumber evidence="3">3.1.1.-</ecNumber>
    </recommendedName>
</protein>
<organism evidence="5 6">
    <name type="scientific">Glonium stellatum</name>
    <dbReference type="NCBI Taxonomy" id="574774"/>
    <lineage>
        <taxon>Eukaryota</taxon>
        <taxon>Fungi</taxon>
        <taxon>Dikarya</taxon>
        <taxon>Ascomycota</taxon>
        <taxon>Pezizomycotina</taxon>
        <taxon>Dothideomycetes</taxon>
        <taxon>Pleosporomycetidae</taxon>
        <taxon>Gloniales</taxon>
        <taxon>Gloniaceae</taxon>
        <taxon>Glonium</taxon>
    </lineage>
</organism>
<dbReference type="PROSITE" id="PS00122">
    <property type="entry name" value="CARBOXYLESTERASE_B_1"/>
    <property type="match status" value="1"/>
</dbReference>
<name>A0A8E2FAG2_9PEZI</name>
<dbReference type="SUPFAM" id="SSF53474">
    <property type="entry name" value="alpha/beta-Hydrolases"/>
    <property type="match status" value="1"/>
</dbReference>
<proteinExistence type="inferred from homology"/>
<feature type="signal peptide" evidence="3">
    <location>
        <begin position="1"/>
        <end position="24"/>
    </location>
</feature>
<evidence type="ECO:0000259" key="4">
    <source>
        <dbReference type="Pfam" id="PF00135"/>
    </source>
</evidence>
<dbReference type="OrthoDB" id="408631at2759"/>
<evidence type="ECO:0000256" key="2">
    <source>
        <dbReference type="ARBA" id="ARBA00022801"/>
    </source>
</evidence>
<dbReference type="InterPro" id="IPR019819">
    <property type="entry name" value="Carboxylesterase_B_CS"/>
</dbReference>
<evidence type="ECO:0000256" key="3">
    <source>
        <dbReference type="RuleBase" id="RU361235"/>
    </source>
</evidence>
<reference evidence="5 6" key="1">
    <citation type="journal article" date="2016" name="Nat. Commun.">
        <title>Ectomycorrhizal ecology is imprinted in the genome of the dominant symbiotic fungus Cenococcum geophilum.</title>
        <authorList>
            <consortium name="DOE Joint Genome Institute"/>
            <person name="Peter M."/>
            <person name="Kohler A."/>
            <person name="Ohm R.A."/>
            <person name="Kuo A."/>
            <person name="Krutzmann J."/>
            <person name="Morin E."/>
            <person name="Arend M."/>
            <person name="Barry K.W."/>
            <person name="Binder M."/>
            <person name="Choi C."/>
            <person name="Clum A."/>
            <person name="Copeland A."/>
            <person name="Grisel N."/>
            <person name="Haridas S."/>
            <person name="Kipfer T."/>
            <person name="LaButti K."/>
            <person name="Lindquist E."/>
            <person name="Lipzen A."/>
            <person name="Maire R."/>
            <person name="Meier B."/>
            <person name="Mihaltcheva S."/>
            <person name="Molinier V."/>
            <person name="Murat C."/>
            <person name="Poggeler S."/>
            <person name="Quandt C.A."/>
            <person name="Sperisen C."/>
            <person name="Tritt A."/>
            <person name="Tisserant E."/>
            <person name="Crous P.W."/>
            <person name="Henrissat B."/>
            <person name="Nehls U."/>
            <person name="Egli S."/>
            <person name="Spatafora J.W."/>
            <person name="Grigoriev I.V."/>
            <person name="Martin F.M."/>
        </authorList>
    </citation>
    <scope>NUCLEOTIDE SEQUENCE [LARGE SCALE GENOMIC DNA]</scope>
    <source>
        <strain evidence="5 6">CBS 207.34</strain>
    </source>
</reference>
<dbReference type="InterPro" id="IPR029058">
    <property type="entry name" value="AB_hydrolase_fold"/>
</dbReference>
<dbReference type="InterPro" id="IPR019826">
    <property type="entry name" value="Carboxylesterase_B_AS"/>
</dbReference>
<feature type="chain" id="PRO_5034300207" description="Carboxylic ester hydrolase" evidence="3">
    <location>
        <begin position="25"/>
        <end position="690"/>
    </location>
</feature>
<accession>A0A8E2FAG2</accession>
<dbReference type="PANTHER" id="PTHR43142">
    <property type="entry name" value="CARBOXYLIC ESTER HYDROLASE"/>
    <property type="match status" value="1"/>
</dbReference>
<sequence length="690" mass="74758">MSSLIGIIAAIVVALLSIAPSAQAVPSPHSIESDLTILLHNDLYGNSSVRSEAAIVLSTPQSQAKAQSSCAAIGEKLWAPGSSTRNKDRLQFLRYLEYDPASPRFEFYRIDSGSPDNCHAISPSGEVQSVDCLAYLPALCTQSAPLSSSSSLDSSEKWQTTVSTGKQQITGYRDKLTFRFEGIRYAAQPERFTYSNLYEGSSSISALSFGPKCVQTGCSGSACSEDCLFLNIWTPYLPLDGHAPQTKLRAVMFWIHGGAFTGGTGADPTFDGGNMGSRGDVVMVTINYRLSTLGFLALNDGKTNGNYGLGDIITALDWVRAHIADFGGDPDRITIFGQSAGAASVRALLASPKAIGKYAAAIPMSNLAGSNYATTYSLYYTIPEEVSVAAEPILNATGCLDPATQLKCLRAYDPYNLTSLSAVARYIVVDGTYIVSKELELNNPGPVANVPVLMGFMRDDGGPFIGYPATTNVSQALNAQSFNATSIVSSGDFQVPQGSNGTLNAYNVTTRVATDSEFRCLDQATAYAAATNALFTDLYFYEFNRSYQMHDWDPNAPVCDAPKTSSHSYGDPSLEYFKCHSGELFFVFGTLYRQGLPSRDDLDIPFSQYALDSWTAFARSYDPNPDHDFLAARGYTNTTNMLLRSGRWESVCEDEPMLRQLQAPISLDVGFREIKQCEALGFPLDYYLTS</sequence>
<evidence type="ECO:0000313" key="6">
    <source>
        <dbReference type="Proteomes" id="UP000250140"/>
    </source>
</evidence>
<dbReference type="InterPro" id="IPR002018">
    <property type="entry name" value="CarbesteraseB"/>
</dbReference>
<dbReference type="PROSITE" id="PS00941">
    <property type="entry name" value="CARBOXYLESTERASE_B_2"/>
    <property type="match status" value="1"/>
</dbReference>
<dbReference type="EMBL" id="KV748703">
    <property type="protein sequence ID" value="OCL13561.1"/>
    <property type="molecule type" value="Genomic_DNA"/>
</dbReference>
<evidence type="ECO:0000313" key="5">
    <source>
        <dbReference type="EMBL" id="OCL13561.1"/>
    </source>
</evidence>
<dbReference type="Pfam" id="PF00135">
    <property type="entry name" value="COesterase"/>
    <property type="match status" value="1"/>
</dbReference>
<feature type="domain" description="Carboxylesterase type B" evidence="4">
    <location>
        <begin position="168"/>
        <end position="632"/>
    </location>
</feature>
<comment type="similarity">
    <text evidence="1 3">Belongs to the type-B carboxylesterase/lipase family.</text>
</comment>
<keyword evidence="6" id="KW-1185">Reference proteome</keyword>
<dbReference type="Proteomes" id="UP000250140">
    <property type="component" value="Unassembled WGS sequence"/>
</dbReference>
<dbReference type="PANTHER" id="PTHR43142:SF3">
    <property type="entry name" value="PUTATIVE (AFU_ORTHOLOGUE AFUA_3G09070)-RELATED"/>
    <property type="match status" value="1"/>
</dbReference>
<dbReference type="AlphaFoldDB" id="A0A8E2FAG2"/>
<dbReference type="EC" id="3.1.1.-" evidence="3"/>
<dbReference type="Gene3D" id="3.40.50.1820">
    <property type="entry name" value="alpha/beta hydrolase"/>
    <property type="match status" value="1"/>
</dbReference>
<dbReference type="GO" id="GO:0016787">
    <property type="term" value="F:hydrolase activity"/>
    <property type="evidence" value="ECO:0007669"/>
    <property type="project" value="UniProtKB-KW"/>
</dbReference>
<keyword evidence="3" id="KW-0732">Signal</keyword>